<organism evidence="1 2">
    <name type="scientific">Crotalaria pallida</name>
    <name type="common">Smooth rattlebox</name>
    <name type="synonym">Crotalaria striata</name>
    <dbReference type="NCBI Taxonomy" id="3830"/>
    <lineage>
        <taxon>Eukaryota</taxon>
        <taxon>Viridiplantae</taxon>
        <taxon>Streptophyta</taxon>
        <taxon>Embryophyta</taxon>
        <taxon>Tracheophyta</taxon>
        <taxon>Spermatophyta</taxon>
        <taxon>Magnoliopsida</taxon>
        <taxon>eudicotyledons</taxon>
        <taxon>Gunneridae</taxon>
        <taxon>Pentapetalae</taxon>
        <taxon>rosids</taxon>
        <taxon>fabids</taxon>
        <taxon>Fabales</taxon>
        <taxon>Fabaceae</taxon>
        <taxon>Papilionoideae</taxon>
        <taxon>50 kb inversion clade</taxon>
        <taxon>genistoids sensu lato</taxon>
        <taxon>core genistoids</taxon>
        <taxon>Crotalarieae</taxon>
        <taxon>Crotalaria</taxon>
    </lineage>
</organism>
<protein>
    <submittedName>
        <fullName evidence="1">Uncharacterized protein</fullName>
    </submittedName>
</protein>
<sequence>MTASKIYIYSLLHGHGYPGLRSGKSGLLEMKERASTLVFQPHYHYTIHSCGAQCTYSLYDKQGGKKIRKREAFYWFPNLLLLKAALSRLDFGPAYYEDPYIGILKHHHERYRAFACGAVRHHPVVPAANSGVSA</sequence>
<evidence type="ECO:0000313" key="1">
    <source>
        <dbReference type="EMBL" id="KAK7236623.1"/>
    </source>
</evidence>
<proteinExistence type="predicted"/>
<gene>
    <name evidence="1" type="ORF">RIF29_45497</name>
</gene>
<dbReference type="EMBL" id="JAYWIO010000036">
    <property type="protein sequence ID" value="KAK7236623.1"/>
    <property type="molecule type" value="Genomic_DNA"/>
</dbReference>
<accession>A0AAN9DWV6</accession>
<dbReference type="Proteomes" id="UP001372338">
    <property type="component" value="Unassembled WGS sequence"/>
</dbReference>
<keyword evidence="2" id="KW-1185">Reference proteome</keyword>
<name>A0AAN9DWV6_CROPI</name>
<dbReference type="AlphaFoldDB" id="A0AAN9DWV6"/>
<evidence type="ECO:0000313" key="2">
    <source>
        <dbReference type="Proteomes" id="UP001372338"/>
    </source>
</evidence>
<reference evidence="1 2" key="1">
    <citation type="submission" date="2024-01" db="EMBL/GenBank/DDBJ databases">
        <title>The genomes of 5 underutilized Papilionoideae crops provide insights into root nodulation and disease resistanc.</title>
        <authorList>
            <person name="Yuan L."/>
        </authorList>
    </citation>
    <scope>NUCLEOTIDE SEQUENCE [LARGE SCALE GENOMIC DNA]</scope>
    <source>
        <strain evidence="1">ZHUSHIDOU_FW_LH</strain>
        <tissue evidence="1">Leaf</tissue>
    </source>
</reference>
<comment type="caution">
    <text evidence="1">The sequence shown here is derived from an EMBL/GenBank/DDBJ whole genome shotgun (WGS) entry which is preliminary data.</text>
</comment>